<sequence length="132" mass="14873">MKKISSILLTLSLLGCQTTSTKVEPVFASETIEIKADELSNYWVFENTKVKMLKKRPTWLPKGKGEWTVLTVIDSNGYEVEKTLISSVPEGFMTQSKLDEMPQVKYEAAPSNRNRVPVKFYGTAKVAPRSEL</sequence>
<dbReference type="EMBL" id="JAMTCD010000008">
    <property type="protein sequence ID" value="MCT7941737.1"/>
    <property type="molecule type" value="Genomic_DNA"/>
</dbReference>
<dbReference type="Proteomes" id="UP001155546">
    <property type="component" value="Unassembled WGS sequence"/>
</dbReference>
<keyword evidence="2" id="KW-1185">Reference proteome</keyword>
<gene>
    <name evidence="1" type="ORF">NE535_08015</name>
</gene>
<reference evidence="1" key="1">
    <citation type="journal article" date="2023" name="Int. J. Syst. Evol. Microbiol.">
        <title>&lt;i&gt;Shewanella septentrionalis&lt;/i&gt; sp. nov. and &lt;i&gt;Shewanella holmiensis&lt;/i&gt; sp. nov., isolated from Baltic Sea water and sediments.</title>
        <authorList>
            <person name="Martin-Rodriguez A.J."/>
            <person name="Thorell K."/>
            <person name="Joffre E."/>
            <person name="Jensie-Markopoulos S."/>
            <person name="Moore E.R.B."/>
            <person name="Sjoling A."/>
        </authorList>
    </citation>
    <scope>NUCLEOTIDE SEQUENCE</scope>
    <source>
        <strain evidence="1">SP1S2-7</strain>
    </source>
</reference>
<dbReference type="PROSITE" id="PS51257">
    <property type="entry name" value="PROKAR_LIPOPROTEIN"/>
    <property type="match status" value="1"/>
</dbReference>
<evidence type="ECO:0008006" key="3">
    <source>
        <dbReference type="Google" id="ProtNLM"/>
    </source>
</evidence>
<evidence type="ECO:0000313" key="1">
    <source>
        <dbReference type="EMBL" id="MCT7941737.1"/>
    </source>
</evidence>
<comment type="caution">
    <text evidence="1">The sequence shown here is derived from an EMBL/GenBank/DDBJ whole genome shotgun (WGS) entry which is preliminary data.</text>
</comment>
<evidence type="ECO:0000313" key="2">
    <source>
        <dbReference type="Proteomes" id="UP001155546"/>
    </source>
</evidence>
<proteinExistence type="predicted"/>
<dbReference type="AlphaFoldDB" id="A0A9X2WLT8"/>
<accession>A0A9X2WLT8</accession>
<dbReference type="RefSeq" id="WP_261298127.1">
    <property type="nucleotide sequence ID" value="NZ_JAMTCD010000008.1"/>
</dbReference>
<protein>
    <recommendedName>
        <fullName evidence="3">TonB C-terminal domain-containing protein</fullName>
    </recommendedName>
</protein>
<organism evidence="1 2">
    <name type="scientific">Shewanella holmiensis</name>
    <dbReference type="NCBI Taxonomy" id="2952222"/>
    <lineage>
        <taxon>Bacteria</taxon>
        <taxon>Pseudomonadati</taxon>
        <taxon>Pseudomonadota</taxon>
        <taxon>Gammaproteobacteria</taxon>
        <taxon>Alteromonadales</taxon>
        <taxon>Shewanellaceae</taxon>
        <taxon>Shewanella</taxon>
    </lineage>
</organism>
<name>A0A9X2WLT8_9GAMM</name>